<dbReference type="SUPFAM" id="SSF53756">
    <property type="entry name" value="UDP-Glycosyltransferase/glycogen phosphorylase"/>
    <property type="match status" value="1"/>
</dbReference>
<evidence type="ECO:0000256" key="6">
    <source>
        <dbReference type="ARBA" id="ARBA00022679"/>
    </source>
</evidence>
<evidence type="ECO:0000256" key="1">
    <source>
        <dbReference type="ARBA" id="ARBA00004240"/>
    </source>
</evidence>
<evidence type="ECO:0000256" key="3">
    <source>
        <dbReference type="ARBA" id="ARBA00012614"/>
    </source>
</evidence>
<keyword evidence="10" id="KW-1185">Reference proteome</keyword>
<gene>
    <name evidence="9" type="ORF">PVAND_001818</name>
</gene>
<dbReference type="EMBL" id="JADBJN010000003">
    <property type="protein sequence ID" value="KAG5671625.1"/>
    <property type="molecule type" value="Genomic_DNA"/>
</dbReference>
<feature type="domain" description="Glycosyl transferase family 28 C-terminal" evidence="8">
    <location>
        <begin position="6"/>
        <end position="151"/>
    </location>
</feature>
<proteinExistence type="inferred from homology"/>
<dbReference type="PANTHER" id="PTHR12867">
    <property type="entry name" value="GLYCOSYL TRANSFERASE-RELATED"/>
    <property type="match status" value="1"/>
</dbReference>
<evidence type="ECO:0000256" key="4">
    <source>
        <dbReference type="ARBA" id="ARBA00017468"/>
    </source>
</evidence>
<keyword evidence="7" id="KW-0256">Endoplasmic reticulum</keyword>
<protein>
    <recommendedName>
        <fullName evidence="4">UDP-N-acetylglucosamine transferase subunit ALG13</fullName>
        <ecNumber evidence="3">2.4.1.141</ecNumber>
    </recommendedName>
</protein>
<sequence>MKFEKIFITVGTTEFNELIENIFNENVWKCLRDKIGCRKLKIQYGKGNKPEFIRKDGIKVEIYDLKQSIKNDILEADLIIGHAGAGTCIEVLNLNKPLIVVTNDTLMNQHQSELAHQLQNECYLECTPLSMLHNTLNNFDATKLKKYESGNINKFIEYLDDYMGFI</sequence>
<evidence type="ECO:0000259" key="8">
    <source>
        <dbReference type="Pfam" id="PF04101"/>
    </source>
</evidence>
<comment type="caution">
    <text evidence="9">The sequence shown here is derived from an EMBL/GenBank/DDBJ whole genome shotgun (WGS) entry which is preliminary data.</text>
</comment>
<dbReference type="InterPro" id="IPR039042">
    <property type="entry name" value="Alg13-like"/>
</dbReference>
<evidence type="ECO:0000256" key="5">
    <source>
        <dbReference type="ARBA" id="ARBA00022676"/>
    </source>
</evidence>
<dbReference type="OrthoDB" id="20273at2759"/>
<dbReference type="EC" id="2.4.1.141" evidence="3"/>
<comment type="similarity">
    <text evidence="2">Belongs to the glycosyltransferase 28 family.</text>
</comment>
<dbReference type="GO" id="GO:0005783">
    <property type="term" value="C:endoplasmic reticulum"/>
    <property type="evidence" value="ECO:0007669"/>
    <property type="project" value="UniProtKB-SubCell"/>
</dbReference>
<evidence type="ECO:0000256" key="7">
    <source>
        <dbReference type="ARBA" id="ARBA00022824"/>
    </source>
</evidence>
<dbReference type="GO" id="GO:0004577">
    <property type="term" value="F:N-acetylglucosaminyldiphosphodolichol N-acetylglucosaminyltransferase activity"/>
    <property type="evidence" value="ECO:0007669"/>
    <property type="project" value="UniProtKB-EC"/>
</dbReference>
<dbReference type="Gene3D" id="3.40.50.2000">
    <property type="entry name" value="Glycogen Phosphorylase B"/>
    <property type="match status" value="1"/>
</dbReference>
<dbReference type="Pfam" id="PF04101">
    <property type="entry name" value="Glyco_tran_28_C"/>
    <property type="match status" value="1"/>
</dbReference>
<evidence type="ECO:0000313" key="9">
    <source>
        <dbReference type="EMBL" id="KAG5671625.1"/>
    </source>
</evidence>
<accession>A0A9J6BP29</accession>
<dbReference type="InterPro" id="IPR007235">
    <property type="entry name" value="Glyco_trans_28_C"/>
</dbReference>
<reference evidence="9" key="1">
    <citation type="submission" date="2021-03" db="EMBL/GenBank/DDBJ databases">
        <title>Chromosome level genome of the anhydrobiotic midge Polypedilum vanderplanki.</title>
        <authorList>
            <person name="Yoshida Y."/>
            <person name="Kikawada T."/>
            <person name="Gusev O."/>
        </authorList>
    </citation>
    <scope>NUCLEOTIDE SEQUENCE</scope>
    <source>
        <strain evidence="9">NIAS01</strain>
        <tissue evidence="9">Whole body or cell culture</tissue>
    </source>
</reference>
<comment type="subcellular location">
    <subcellularLocation>
        <location evidence="1">Endoplasmic reticulum</location>
    </subcellularLocation>
</comment>
<organism evidence="9 10">
    <name type="scientific">Polypedilum vanderplanki</name>
    <name type="common">Sleeping chironomid midge</name>
    <dbReference type="NCBI Taxonomy" id="319348"/>
    <lineage>
        <taxon>Eukaryota</taxon>
        <taxon>Metazoa</taxon>
        <taxon>Ecdysozoa</taxon>
        <taxon>Arthropoda</taxon>
        <taxon>Hexapoda</taxon>
        <taxon>Insecta</taxon>
        <taxon>Pterygota</taxon>
        <taxon>Neoptera</taxon>
        <taxon>Endopterygota</taxon>
        <taxon>Diptera</taxon>
        <taxon>Nematocera</taxon>
        <taxon>Chironomoidea</taxon>
        <taxon>Chironomidae</taxon>
        <taxon>Chironominae</taxon>
        <taxon>Polypedilum</taxon>
        <taxon>Polypedilum</taxon>
    </lineage>
</organism>
<evidence type="ECO:0000313" key="10">
    <source>
        <dbReference type="Proteomes" id="UP001107558"/>
    </source>
</evidence>
<dbReference type="Proteomes" id="UP001107558">
    <property type="component" value="Chromosome 3"/>
</dbReference>
<keyword evidence="6" id="KW-0808">Transferase</keyword>
<dbReference type="AlphaFoldDB" id="A0A9J6BP29"/>
<dbReference type="PANTHER" id="PTHR12867:SF6">
    <property type="entry name" value="N-ACETYLGLUCOSAMINYLDIPHOSPHODOLICHOL N-ACETYLGLUCOSAMINYLTRANSFERASE"/>
    <property type="match status" value="1"/>
</dbReference>
<keyword evidence="5" id="KW-0328">Glycosyltransferase</keyword>
<evidence type="ECO:0000256" key="2">
    <source>
        <dbReference type="ARBA" id="ARBA00006962"/>
    </source>
</evidence>
<dbReference type="GO" id="GO:0006488">
    <property type="term" value="P:dolichol-linked oligosaccharide biosynthetic process"/>
    <property type="evidence" value="ECO:0007669"/>
    <property type="project" value="InterPro"/>
</dbReference>
<name>A0A9J6BP29_POLVA</name>